<proteinExistence type="predicted"/>
<keyword evidence="1" id="KW-0223">Dioxygenase</keyword>
<evidence type="ECO:0000313" key="2">
    <source>
        <dbReference type="Proteomes" id="UP001521209"/>
    </source>
</evidence>
<comment type="caution">
    <text evidence="1">The sequence shown here is derived from an EMBL/GenBank/DDBJ whole genome shotgun (WGS) entry which is preliminary data.</text>
</comment>
<keyword evidence="2" id="KW-1185">Reference proteome</keyword>
<name>A0ABS9DS62_9PROT</name>
<sequence length="241" mass="27105">MDAVTKRHDVALQLTEDGFAFLEGAQLDAMLPAEAIAPEAWNDFAASWDGMPLDTYMADGGRYRRRRFGVFSAVPHHTIRRAPHQPHYQDRDYNTLNGGIERWFEPIDARIAEGLSFQALLGFTRSLFEERAGSIAWHIEAHQFRIETGPDGAGLPTPEGMHRDGVDYVLVLMVRRSNIEQGTTTIHDLEGRPLGSFTLTRPRDAALVDDRMVFHGVTPVVPLDPVQPAFRDVLVLTYRRA</sequence>
<evidence type="ECO:0000313" key="1">
    <source>
        <dbReference type="EMBL" id="MCF3945571.1"/>
    </source>
</evidence>
<dbReference type="GO" id="GO:0051213">
    <property type="term" value="F:dioxygenase activity"/>
    <property type="evidence" value="ECO:0007669"/>
    <property type="project" value="UniProtKB-KW"/>
</dbReference>
<dbReference type="Pfam" id="PF10014">
    <property type="entry name" value="2OG-Fe_Oxy_2"/>
    <property type="match status" value="1"/>
</dbReference>
<gene>
    <name evidence="1" type="ORF">L2A60_02585</name>
</gene>
<keyword evidence="1" id="KW-0560">Oxidoreductase</keyword>
<dbReference type="Gene3D" id="2.60.120.620">
    <property type="entry name" value="q2cbj1_9rhob like domain"/>
    <property type="match status" value="1"/>
</dbReference>
<protein>
    <submittedName>
        <fullName evidence="1">2OG-Fe dioxygenase family protein</fullName>
    </submittedName>
</protein>
<dbReference type="RefSeq" id="WP_235702810.1">
    <property type="nucleotide sequence ID" value="NZ_JAKGBZ010000003.1"/>
</dbReference>
<accession>A0ABS9DS62</accession>
<organism evidence="1 2">
    <name type="scientific">Acidiphilium iwatense</name>
    <dbReference type="NCBI Taxonomy" id="768198"/>
    <lineage>
        <taxon>Bacteria</taxon>
        <taxon>Pseudomonadati</taxon>
        <taxon>Pseudomonadota</taxon>
        <taxon>Alphaproteobacteria</taxon>
        <taxon>Acetobacterales</taxon>
        <taxon>Acidocellaceae</taxon>
        <taxon>Acidiphilium</taxon>
    </lineage>
</organism>
<dbReference type="InterPro" id="IPR018724">
    <property type="entry name" value="2OG-Fe_dioxygenase"/>
</dbReference>
<reference evidence="1 2" key="1">
    <citation type="submission" date="2022-01" db="EMBL/GenBank/DDBJ databases">
        <authorList>
            <person name="Won M."/>
            <person name="Kim S.-J."/>
            <person name="Kwon S.-W."/>
        </authorList>
    </citation>
    <scope>NUCLEOTIDE SEQUENCE [LARGE SCALE GENOMIC DNA]</scope>
    <source>
        <strain evidence="1 2">KCTC 23505</strain>
    </source>
</reference>
<dbReference type="Proteomes" id="UP001521209">
    <property type="component" value="Unassembled WGS sequence"/>
</dbReference>
<dbReference type="EMBL" id="JAKGBZ010000003">
    <property type="protein sequence ID" value="MCF3945571.1"/>
    <property type="molecule type" value="Genomic_DNA"/>
</dbReference>